<organism evidence="1 2">
    <name type="scientific">Nelumbo nucifera</name>
    <name type="common">Sacred lotus</name>
    <dbReference type="NCBI Taxonomy" id="4432"/>
    <lineage>
        <taxon>Eukaryota</taxon>
        <taxon>Viridiplantae</taxon>
        <taxon>Streptophyta</taxon>
        <taxon>Embryophyta</taxon>
        <taxon>Tracheophyta</taxon>
        <taxon>Spermatophyta</taxon>
        <taxon>Magnoliopsida</taxon>
        <taxon>Proteales</taxon>
        <taxon>Nelumbonaceae</taxon>
        <taxon>Nelumbo</taxon>
    </lineage>
</organism>
<dbReference type="EMBL" id="DUZY01000008">
    <property type="protein sequence ID" value="DAD46559.1"/>
    <property type="molecule type" value="Genomic_DNA"/>
</dbReference>
<sequence length="53" mass="6047">MGFHHSLTPLSRDQKIMELLTSNRTGKGVKPRCLECGLPMEKDMNSKLRGKIY</sequence>
<comment type="caution">
    <text evidence="1">The sequence shown here is derived from an EMBL/GenBank/DDBJ whole genome shotgun (WGS) entry which is preliminary data.</text>
</comment>
<keyword evidence="2" id="KW-1185">Reference proteome</keyword>
<dbReference type="AlphaFoldDB" id="A0A822ZTB6"/>
<gene>
    <name evidence="1" type="ORF">HUJ06_016496</name>
</gene>
<evidence type="ECO:0000313" key="1">
    <source>
        <dbReference type="EMBL" id="DAD46559.1"/>
    </source>
</evidence>
<name>A0A822ZTB6_NELNU</name>
<accession>A0A822ZTB6</accession>
<evidence type="ECO:0000313" key="2">
    <source>
        <dbReference type="Proteomes" id="UP000607653"/>
    </source>
</evidence>
<reference evidence="1 2" key="1">
    <citation type="journal article" date="2020" name="Mol. Biol. Evol.">
        <title>Distinct Expression and Methylation Patterns for Genes with Different Fates following a Single Whole-Genome Duplication in Flowering Plants.</title>
        <authorList>
            <person name="Shi T."/>
            <person name="Rahmani R.S."/>
            <person name="Gugger P.F."/>
            <person name="Wang M."/>
            <person name="Li H."/>
            <person name="Zhang Y."/>
            <person name="Li Z."/>
            <person name="Wang Q."/>
            <person name="Van de Peer Y."/>
            <person name="Marchal K."/>
            <person name="Chen J."/>
        </authorList>
    </citation>
    <scope>NUCLEOTIDE SEQUENCE [LARGE SCALE GENOMIC DNA]</scope>
    <source>
        <tissue evidence="1">Leaf</tissue>
    </source>
</reference>
<dbReference type="Proteomes" id="UP000607653">
    <property type="component" value="Unassembled WGS sequence"/>
</dbReference>
<protein>
    <submittedName>
        <fullName evidence="1">Uncharacterized protein</fullName>
    </submittedName>
</protein>
<proteinExistence type="predicted"/>